<sequence>MDNTKNNTAMMDQLADLLNEQEPPLKFVTKDRRIMCFAHIINLCVQDVISGFTAANVADDLAWAWHDDTEEKDKYIEAMRGNPLALAHYAVHAIRASRIQYDEFASLTADGNRGQWFKSLDGEIAIILDLQLLHDVKTQWDLMFLMLNHLCALQPTVDLFMTLPSQQKELAKVKISNAGWSILQDYENILKVPHKVQQQMSVEARPTLSHAVPSFKLFMTAWEKMQQENQHLAPFIEVGLIKARHYYNCMDNMKAYIISMFVDPFLWFCWIKMHWVQDWVVHAEESMITLMKEYHCLKVPEDAITQSLSQFDSLDTLAQQFNICDMALGGPRPTEQQSM</sequence>
<dbReference type="PANTHER" id="PTHR46481:SF10">
    <property type="entry name" value="ZINC FINGER BED DOMAIN-CONTAINING PROTEIN 39"/>
    <property type="match status" value="1"/>
</dbReference>
<organism evidence="6 7">
    <name type="scientific">Pisolithus microcarpus 441</name>
    <dbReference type="NCBI Taxonomy" id="765257"/>
    <lineage>
        <taxon>Eukaryota</taxon>
        <taxon>Fungi</taxon>
        <taxon>Dikarya</taxon>
        <taxon>Basidiomycota</taxon>
        <taxon>Agaricomycotina</taxon>
        <taxon>Agaricomycetes</taxon>
        <taxon>Agaricomycetidae</taxon>
        <taxon>Boletales</taxon>
        <taxon>Sclerodermatineae</taxon>
        <taxon>Pisolithaceae</taxon>
        <taxon>Pisolithus</taxon>
    </lineage>
</organism>
<keyword evidence="7" id="KW-1185">Reference proteome</keyword>
<proteinExistence type="predicted"/>
<dbReference type="EMBL" id="KN833789">
    <property type="protein sequence ID" value="KIK19164.1"/>
    <property type="molecule type" value="Genomic_DNA"/>
</dbReference>
<dbReference type="PANTHER" id="PTHR46481">
    <property type="entry name" value="ZINC FINGER BED DOMAIN-CONTAINING PROTEIN 4"/>
    <property type="match status" value="1"/>
</dbReference>
<evidence type="ECO:0000256" key="4">
    <source>
        <dbReference type="ARBA" id="ARBA00022833"/>
    </source>
</evidence>
<dbReference type="Proteomes" id="UP000054018">
    <property type="component" value="Unassembled WGS sequence"/>
</dbReference>
<reference evidence="7" key="2">
    <citation type="submission" date="2015-01" db="EMBL/GenBank/DDBJ databases">
        <title>Evolutionary Origins and Diversification of the Mycorrhizal Mutualists.</title>
        <authorList>
            <consortium name="DOE Joint Genome Institute"/>
            <consortium name="Mycorrhizal Genomics Consortium"/>
            <person name="Kohler A."/>
            <person name="Kuo A."/>
            <person name="Nagy L.G."/>
            <person name="Floudas D."/>
            <person name="Copeland A."/>
            <person name="Barry K.W."/>
            <person name="Cichocki N."/>
            <person name="Veneault-Fourrey C."/>
            <person name="LaButti K."/>
            <person name="Lindquist E.A."/>
            <person name="Lipzen A."/>
            <person name="Lundell T."/>
            <person name="Morin E."/>
            <person name="Murat C."/>
            <person name="Riley R."/>
            <person name="Ohm R."/>
            <person name="Sun H."/>
            <person name="Tunlid A."/>
            <person name="Henrissat B."/>
            <person name="Grigoriev I.V."/>
            <person name="Hibbett D.S."/>
            <person name="Martin F."/>
        </authorList>
    </citation>
    <scope>NUCLEOTIDE SEQUENCE [LARGE SCALE GENOMIC DNA]</scope>
    <source>
        <strain evidence="7">441</strain>
    </source>
</reference>
<dbReference type="AlphaFoldDB" id="A0A0C9YYY0"/>
<evidence type="ECO:0000256" key="2">
    <source>
        <dbReference type="ARBA" id="ARBA00022723"/>
    </source>
</evidence>
<protein>
    <submittedName>
        <fullName evidence="6">Unplaced genomic scaffold scaffold_105, whole genome shotgun sequence</fullName>
    </submittedName>
</protein>
<dbReference type="GO" id="GO:0008270">
    <property type="term" value="F:zinc ion binding"/>
    <property type="evidence" value="ECO:0007669"/>
    <property type="project" value="UniProtKB-KW"/>
</dbReference>
<keyword evidence="2" id="KW-0479">Metal-binding</keyword>
<keyword evidence="3" id="KW-0863">Zinc-finger</keyword>
<comment type="subcellular location">
    <subcellularLocation>
        <location evidence="1">Nucleus</location>
    </subcellularLocation>
</comment>
<dbReference type="HOGENOM" id="CLU_009123_6_0_1"/>
<evidence type="ECO:0000313" key="6">
    <source>
        <dbReference type="EMBL" id="KIK19164.1"/>
    </source>
</evidence>
<evidence type="ECO:0000313" key="7">
    <source>
        <dbReference type="Proteomes" id="UP000054018"/>
    </source>
</evidence>
<dbReference type="InterPro" id="IPR052035">
    <property type="entry name" value="ZnF_BED_domain_contain"/>
</dbReference>
<dbReference type="OrthoDB" id="2790258at2759"/>
<accession>A0A0C9YYY0</accession>
<evidence type="ECO:0000256" key="3">
    <source>
        <dbReference type="ARBA" id="ARBA00022771"/>
    </source>
</evidence>
<reference evidence="6 7" key="1">
    <citation type="submission" date="2014-04" db="EMBL/GenBank/DDBJ databases">
        <authorList>
            <consortium name="DOE Joint Genome Institute"/>
            <person name="Kuo A."/>
            <person name="Kohler A."/>
            <person name="Costa M.D."/>
            <person name="Nagy L.G."/>
            <person name="Floudas D."/>
            <person name="Copeland A."/>
            <person name="Barry K.W."/>
            <person name="Cichocki N."/>
            <person name="Veneault-Fourrey C."/>
            <person name="LaButti K."/>
            <person name="Lindquist E.A."/>
            <person name="Lipzen A."/>
            <person name="Lundell T."/>
            <person name="Morin E."/>
            <person name="Murat C."/>
            <person name="Sun H."/>
            <person name="Tunlid A."/>
            <person name="Henrissat B."/>
            <person name="Grigoriev I.V."/>
            <person name="Hibbett D.S."/>
            <person name="Martin F."/>
            <person name="Nordberg H.P."/>
            <person name="Cantor M.N."/>
            <person name="Hua S.X."/>
        </authorList>
    </citation>
    <scope>NUCLEOTIDE SEQUENCE [LARGE SCALE GENOMIC DNA]</scope>
    <source>
        <strain evidence="6 7">441</strain>
    </source>
</reference>
<dbReference type="GO" id="GO:0005634">
    <property type="term" value="C:nucleus"/>
    <property type="evidence" value="ECO:0007669"/>
    <property type="project" value="UniProtKB-SubCell"/>
</dbReference>
<keyword evidence="4" id="KW-0862">Zinc</keyword>
<dbReference type="SUPFAM" id="SSF53098">
    <property type="entry name" value="Ribonuclease H-like"/>
    <property type="match status" value="1"/>
</dbReference>
<name>A0A0C9YYY0_9AGAM</name>
<gene>
    <name evidence="6" type="ORF">PISMIDRAFT_13850</name>
</gene>
<dbReference type="InterPro" id="IPR012337">
    <property type="entry name" value="RNaseH-like_sf"/>
</dbReference>
<evidence type="ECO:0000256" key="1">
    <source>
        <dbReference type="ARBA" id="ARBA00004123"/>
    </source>
</evidence>
<keyword evidence="5" id="KW-0539">Nucleus</keyword>
<evidence type="ECO:0000256" key="5">
    <source>
        <dbReference type="ARBA" id="ARBA00023242"/>
    </source>
</evidence>